<reference evidence="10" key="1">
    <citation type="submission" date="2021-01" db="EMBL/GenBank/DDBJ databases">
        <title>Whole genome shotgun sequence of Virgisporangium aurantiacum NBRC 16421.</title>
        <authorList>
            <person name="Komaki H."/>
            <person name="Tamura T."/>
        </authorList>
    </citation>
    <scope>NUCLEOTIDE SEQUENCE</scope>
    <source>
        <strain evidence="10">NBRC 16421</strain>
    </source>
</reference>
<evidence type="ECO:0000313" key="10">
    <source>
        <dbReference type="EMBL" id="GIJ52520.1"/>
    </source>
</evidence>
<evidence type="ECO:0000259" key="7">
    <source>
        <dbReference type="Pfam" id="PF06429"/>
    </source>
</evidence>
<dbReference type="Pfam" id="PF00460">
    <property type="entry name" value="Flg_bb_rod"/>
    <property type="match status" value="1"/>
</dbReference>
<dbReference type="InterPro" id="IPR001444">
    <property type="entry name" value="Flag_bb_rod_N"/>
</dbReference>
<dbReference type="Pfam" id="PF07559">
    <property type="entry name" value="FlgE_D2"/>
    <property type="match status" value="1"/>
</dbReference>
<organism evidence="10 11">
    <name type="scientific">Virgisporangium aurantiacum</name>
    <dbReference type="NCBI Taxonomy" id="175570"/>
    <lineage>
        <taxon>Bacteria</taxon>
        <taxon>Bacillati</taxon>
        <taxon>Actinomycetota</taxon>
        <taxon>Actinomycetes</taxon>
        <taxon>Micromonosporales</taxon>
        <taxon>Micromonosporaceae</taxon>
        <taxon>Virgisporangium</taxon>
    </lineage>
</organism>
<dbReference type="EMBL" id="BOPG01000001">
    <property type="protein sequence ID" value="GIJ52520.1"/>
    <property type="molecule type" value="Genomic_DNA"/>
</dbReference>
<evidence type="ECO:0000256" key="4">
    <source>
        <dbReference type="ARBA" id="ARBA00023143"/>
    </source>
</evidence>
<keyword evidence="10" id="KW-0966">Cell projection</keyword>
<dbReference type="GO" id="GO:0009425">
    <property type="term" value="C:bacterial-type flagellum basal body"/>
    <property type="evidence" value="ECO:0007669"/>
    <property type="project" value="UniProtKB-SubCell"/>
</dbReference>
<dbReference type="Proteomes" id="UP000612585">
    <property type="component" value="Unassembled WGS sequence"/>
</dbReference>
<evidence type="ECO:0000313" key="11">
    <source>
        <dbReference type="Proteomes" id="UP000612585"/>
    </source>
</evidence>
<dbReference type="InterPro" id="IPR010930">
    <property type="entry name" value="Flg_bb/hook_C_dom"/>
</dbReference>
<dbReference type="AlphaFoldDB" id="A0A8J3YZH7"/>
<dbReference type="Pfam" id="PF06429">
    <property type="entry name" value="Flg_bbr_C"/>
    <property type="match status" value="1"/>
</dbReference>
<dbReference type="InterPro" id="IPR037925">
    <property type="entry name" value="FlgE/F/G-like"/>
</dbReference>
<evidence type="ECO:0000259" key="8">
    <source>
        <dbReference type="Pfam" id="PF07559"/>
    </source>
</evidence>
<evidence type="ECO:0000256" key="5">
    <source>
        <dbReference type="RuleBase" id="RU362116"/>
    </source>
</evidence>
<proteinExistence type="inferred from homology"/>
<dbReference type="RefSeq" id="WP_203985491.1">
    <property type="nucleotide sequence ID" value="NZ_BOPG01000001.1"/>
</dbReference>
<feature type="domain" description="Flagellar basal-body/hook protein C-terminal" evidence="7">
    <location>
        <begin position="357"/>
        <end position="401"/>
    </location>
</feature>
<dbReference type="InterPro" id="IPR011491">
    <property type="entry name" value="FlgE_D2"/>
</dbReference>
<dbReference type="InterPro" id="IPR037058">
    <property type="entry name" value="Falgellar_hook_FlgE_sf"/>
</dbReference>
<evidence type="ECO:0000256" key="2">
    <source>
        <dbReference type="ARBA" id="ARBA00009677"/>
    </source>
</evidence>
<gene>
    <name evidence="10" type="ORF">Vau01_000360</name>
</gene>
<feature type="domain" description="Flagellar basal body rod protein N-terminal" evidence="6">
    <location>
        <begin position="7"/>
        <end position="35"/>
    </location>
</feature>
<dbReference type="NCBIfam" id="TIGR03506">
    <property type="entry name" value="FlgEFG_subfam"/>
    <property type="match status" value="1"/>
</dbReference>
<comment type="function">
    <text evidence="5">A flexible structure which links the flagellar filament to the drive apparatus in the basal body.</text>
</comment>
<evidence type="ECO:0000259" key="9">
    <source>
        <dbReference type="Pfam" id="PF22692"/>
    </source>
</evidence>
<keyword evidence="10" id="KW-0969">Cilium</keyword>
<accession>A0A8J3YZH7</accession>
<evidence type="ECO:0000256" key="1">
    <source>
        <dbReference type="ARBA" id="ARBA00004117"/>
    </source>
</evidence>
<feature type="domain" description="Flagellar hook protein FlgE/F/G-like D1" evidence="9">
    <location>
        <begin position="95"/>
        <end position="147"/>
    </location>
</feature>
<dbReference type="SUPFAM" id="SSF117143">
    <property type="entry name" value="Flagellar hook protein flgE"/>
    <property type="match status" value="1"/>
</dbReference>
<evidence type="ECO:0000259" key="6">
    <source>
        <dbReference type="Pfam" id="PF00460"/>
    </source>
</evidence>
<comment type="caution">
    <text evidence="10">The sequence shown here is derived from an EMBL/GenBank/DDBJ whole genome shotgun (WGS) entry which is preliminary data.</text>
</comment>
<name>A0A8J3YZH7_9ACTN</name>
<comment type="subcellular location">
    <subcellularLocation>
        <location evidence="1 5">Bacterial flagellum basal body</location>
    </subcellularLocation>
</comment>
<feature type="domain" description="Flagellar hook protein FlgE D2" evidence="8">
    <location>
        <begin position="179"/>
        <end position="282"/>
    </location>
</feature>
<evidence type="ECO:0000256" key="3">
    <source>
        <dbReference type="ARBA" id="ARBA00019015"/>
    </source>
</evidence>
<dbReference type="Pfam" id="PF22692">
    <property type="entry name" value="LlgE_F_G_D1"/>
    <property type="match status" value="1"/>
</dbReference>
<dbReference type="PANTHER" id="PTHR30435:SF1">
    <property type="entry name" value="FLAGELLAR HOOK PROTEIN FLGE"/>
    <property type="match status" value="1"/>
</dbReference>
<dbReference type="InterPro" id="IPR053967">
    <property type="entry name" value="LlgE_F_G-like_D1"/>
</dbReference>
<dbReference type="GO" id="GO:0071978">
    <property type="term" value="P:bacterial-type flagellum-dependent swarming motility"/>
    <property type="evidence" value="ECO:0007669"/>
    <property type="project" value="TreeGrafter"/>
</dbReference>
<keyword evidence="10" id="KW-0282">Flagellum</keyword>
<dbReference type="GO" id="GO:0009424">
    <property type="term" value="C:bacterial-type flagellum hook"/>
    <property type="evidence" value="ECO:0007669"/>
    <property type="project" value="TreeGrafter"/>
</dbReference>
<protein>
    <recommendedName>
        <fullName evidence="3 5">Flagellar hook protein FlgE</fullName>
    </recommendedName>
</protein>
<dbReference type="Gene3D" id="2.60.98.20">
    <property type="entry name" value="Flagellar hook protein FlgE"/>
    <property type="match status" value="1"/>
</dbReference>
<comment type="similarity">
    <text evidence="2 5">Belongs to the flagella basal body rod proteins family.</text>
</comment>
<dbReference type="PANTHER" id="PTHR30435">
    <property type="entry name" value="FLAGELLAR PROTEIN"/>
    <property type="match status" value="1"/>
</dbReference>
<keyword evidence="4 5" id="KW-0975">Bacterial flagellum</keyword>
<dbReference type="GO" id="GO:0005829">
    <property type="term" value="C:cytosol"/>
    <property type="evidence" value="ECO:0007669"/>
    <property type="project" value="TreeGrafter"/>
</dbReference>
<dbReference type="InterPro" id="IPR020013">
    <property type="entry name" value="Flagellar_FlgE/F/G"/>
</dbReference>
<keyword evidence="11" id="KW-1185">Reference proteome</keyword>
<sequence length="403" mass="41860">MLRSLFTGISGLRTHQQMMDITANNIANVNTTGFKSSSAIFQDTLSQMVTGAGAPQAGNGGTNPAQIGLGVQLSAVTTNFTQGSTQVTGRNTDMMINGDGFFVVDNKGEQMYTRAGSFSFDADGRLVNPQGMVMQGWGTNAAGAIDTKSVPKDVTLPISTLRAPKETDKAIFTGNLPGDAKDATELTSSVKVYDQAGGEQTLSVTFTKDAAPATTWQVSVTDTATPPNTVTGSIEPGANGANKHNTVLTLPIAQSSNSITIDLTGVTGYKGQNTVAPQSQTGSAMGSLSSFSISKDGLLVGVFSNGSKQTLAQLTMANFNNPPGLEKAGESVYRASVNSGEAQLGTAGTGGRGFLQGQALEMSNVDLGQEFTNLVVSQRGFQANSKVITTADELLQELVNMKR</sequence>